<dbReference type="GO" id="GO:0051260">
    <property type="term" value="P:protein homooligomerization"/>
    <property type="evidence" value="ECO:0007669"/>
    <property type="project" value="InterPro"/>
</dbReference>
<keyword evidence="3" id="KW-1185">Reference proteome</keyword>
<dbReference type="InterPro" id="IPR000210">
    <property type="entry name" value="BTB/POZ_dom"/>
</dbReference>
<proteinExistence type="predicted"/>
<dbReference type="InterPro" id="IPR003131">
    <property type="entry name" value="T1-type_BTB"/>
</dbReference>
<dbReference type="AlphaFoldDB" id="A0A267G382"/>
<dbReference type="STRING" id="282301.A0A267G382"/>
<feature type="domain" description="BTB" evidence="1">
    <location>
        <begin position="9"/>
        <end position="113"/>
    </location>
</feature>
<accession>A0A267G382</accession>
<evidence type="ECO:0000313" key="3">
    <source>
        <dbReference type="Proteomes" id="UP000215902"/>
    </source>
</evidence>
<dbReference type="PANTHER" id="PTHR14499:SF144">
    <property type="entry name" value="POTASSIUM CHANNEL TETRAMERISATION-TYPE BTB DOMAIN-CONTAINING PROTEIN"/>
    <property type="match status" value="1"/>
</dbReference>
<name>A0A267G382_9PLAT</name>
<dbReference type="Gene3D" id="3.30.710.10">
    <property type="entry name" value="Potassium Channel Kv1.1, Chain A"/>
    <property type="match status" value="2"/>
</dbReference>
<dbReference type="OrthoDB" id="2414723at2759"/>
<dbReference type="CDD" id="cd18316">
    <property type="entry name" value="BTB_POZ_KCTD-like"/>
    <property type="match status" value="1"/>
</dbReference>
<protein>
    <recommendedName>
        <fullName evidence="1">BTB domain-containing protein</fullName>
    </recommendedName>
</protein>
<evidence type="ECO:0000259" key="1">
    <source>
        <dbReference type="SMART" id="SM00225"/>
    </source>
</evidence>
<dbReference type="PANTHER" id="PTHR14499">
    <property type="entry name" value="POTASSIUM CHANNEL TETRAMERIZATION DOMAIN-CONTAINING"/>
    <property type="match status" value="1"/>
</dbReference>
<dbReference type="Proteomes" id="UP000215902">
    <property type="component" value="Unassembled WGS sequence"/>
</dbReference>
<dbReference type="InterPro" id="IPR011333">
    <property type="entry name" value="SKP1/BTB/POZ_sf"/>
</dbReference>
<dbReference type="SUPFAM" id="SSF54695">
    <property type="entry name" value="POZ domain"/>
    <property type="match status" value="2"/>
</dbReference>
<sequence length="381" mass="42198">MSSFDSTSGLVIFNVGGRRHQVFLQTLAPWPESLLCRLARGQLRSIADSDGAVCIDRDPDTFGLVLNFLRYRRSPLDIESVGSAKFHLLLEDSDFYCLPELRNCLLQLRETAESAETAKASSTEANISLESCADEQSSLITLDVGGTRYSTSLSTLTRYPDSMLGAMFSDRFRLNNPAAIDRDGNLFRHVLNFLRNGRLSLPDGFAEGEALLAEAEFYQIQPLVQQLRDWLGGYAASRAKGVYLEVKDNVVCFRGFHITTSLTGPLAYLKSVPPFDTELARLTQPAPMLSQFCAPLPFYTAWVKGSMEEVYLNSDASKSRLEWASLLRATGWRLCSTSSCCSSSSDQTFIVVDKWFLPSEQLYNSIFLQGGDGAGQQQSMG</sequence>
<organism evidence="2 3">
    <name type="scientific">Macrostomum lignano</name>
    <dbReference type="NCBI Taxonomy" id="282301"/>
    <lineage>
        <taxon>Eukaryota</taxon>
        <taxon>Metazoa</taxon>
        <taxon>Spiralia</taxon>
        <taxon>Lophotrochozoa</taxon>
        <taxon>Platyhelminthes</taxon>
        <taxon>Rhabditophora</taxon>
        <taxon>Macrostomorpha</taxon>
        <taxon>Macrostomida</taxon>
        <taxon>Macrostomidae</taxon>
        <taxon>Macrostomum</taxon>
    </lineage>
</organism>
<reference evidence="2 3" key="1">
    <citation type="submission" date="2017-06" db="EMBL/GenBank/DDBJ databases">
        <title>A platform for efficient transgenesis in Macrostomum lignano, a flatworm model organism for stem cell research.</title>
        <authorList>
            <person name="Berezikov E."/>
        </authorList>
    </citation>
    <scope>NUCLEOTIDE SEQUENCE [LARGE SCALE GENOMIC DNA]</scope>
    <source>
        <strain evidence="2">DV1</strain>
        <tissue evidence="2">Whole organism</tissue>
    </source>
</reference>
<comment type="caution">
    <text evidence="2">The sequence shown here is derived from an EMBL/GenBank/DDBJ whole genome shotgun (WGS) entry which is preliminary data.</text>
</comment>
<evidence type="ECO:0000313" key="2">
    <source>
        <dbReference type="EMBL" id="PAA79749.1"/>
    </source>
</evidence>
<gene>
    <name evidence="2" type="ORF">BOX15_Mlig034117g3</name>
</gene>
<feature type="domain" description="BTB" evidence="1">
    <location>
        <begin position="138"/>
        <end position="235"/>
    </location>
</feature>
<dbReference type="Pfam" id="PF02214">
    <property type="entry name" value="BTB_2"/>
    <property type="match status" value="2"/>
</dbReference>
<dbReference type="SMART" id="SM00225">
    <property type="entry name" value="BTB"/>
    <property type="match status" value="2"/>
</dbReference>
<dbReference type="EMBL" id="NIVC01000618">
    <property type="protein sequence ID" value="PAA79749.1"/>
    <property type="molecule type" value="Genomic_DNA"/>
</dbReference>